<accession>A0A0C3NXQ6</accession>
<keyword evidence="2" id="KW-1185">Reference proteome</keyword>
<sequence length="79" mass="9046">MTAENEVVERRGLQRTMSMVGECDKVRQRAYRYEVLQQLATLSLFGVPPPTPSLYCAVPCSLDVQDQKHRAQMRYPSSQ</sequence>
<reference evidence="1 2" key="1">
    <citation type="submission" date="2014-04" db="EMBL/GenBank/DDBJ databases">
        <authorList>
            <consortium name="DOE Joint Genome Institute"/>
            <person name="Kuo A."/>
            <person name="Kohler A."/>
            <person name="Costa M.D."/>
            <person name="Nagy L.G."/>
            <person name="Floudas D."/>
            <person name="Copeland A."/>
            <person name="Barry K.W."/>
            <person name="Cichocki N."/>
            <person name="Veneault-Fourrey C."/>
            <person name="LaButti K."/>
            <person name="Lindquist E.A."/>
            <person name="Lipzen A."/>
            <person name="Lundell T."/>
            <person name="Morin E."/>
            <person name="Murat C."/>
            <person name="Sun H."/>
            <person name="Tunlid A."/>
            <person name="Henrissat B."/>
            <person name="Grigoriev I.V."/>
            <person name="Hibbett D.S."/>
            <person name="Martin F."/>
            <person name="Nordberg H.P."/>
            <person name="Cantor M.N."/>
            <person name="Hua S.X."/>
        </authorList>
    </citation>
    <scope>NUCLEOTIDE SEQUENCE [LARGE SCALE GENOMIC DNA]</scope>
    <source>
        <strain evidence="1 2">Marx 270</strain>
    </source>
</reference>
<reference evidence="2" key="2">
    <citation type="submission" date="2015-01" db="EMBL/GenBank/DDBJ databases">
        <title>Evolutionary Origins and Diversification of the Mycorrhizal Mutualists.</title>
        <authorList>
            <consortium name="DOE Joint Genome Institute"/>
            <consortium name="Mycorrhizal Genomics Consortium"/>
            <person name="Kohler A."/>
            <person name="Kuo A."/>
            <person name="Nagy L.G."/>
            <person name="Floudas D."/>
            <person name="Copeland A."/>
            <person name="Barry K.W."/>
            <person name="Cichocki N."/>
            <person name="Veneault-Fourrey C."/>
            <person name="LaButti K."/>
            <person name="Lindquist E.A."/>
            <person name="Lipzen A."/>
            <person name="Lundell T."/>
            <person name="Morin E."/>
            <person name="Murat C."/>
            <person name="Riley R."/>
            <person name="Ohm R."/>
            <person name="Sun H."/>
            <person name="Tunlid A."/>
            <person name="Henrissat B."/>
            <person name="Grigoriev I.V."/>
            <person name="Hibbett D.S."/>
            <person name="Martin F."/>
        </authorList>
    </citation>
    <scope>NUCLEOTIDE SEQUENCE [LARGE SCALE GENOMIC DNA]</scope>
    <source>
        <strain evidence="2">Marx 270</strain>
    </source>
</reference>
<dbReference type="AlphaFoldDB" id="A0A0C3NXQ6"/>
<proteinExistence type="predicted"/>
<organism evidence="1 2">
    <name type="scientific">Pisolithus tinctorius Marx 270</name>
    <dbReference type="NCBI Taxonomy" id="870435"/>
    <lineage>
        <taxon>Eukaryota</taxon>
        <taxon>Fungi</taxon>
        <taxon>Dikarya</taxon>
        <taxon>Basidiomycota</taxon>
        <taxon>Agaricomycotina</taxon>
        <taxon>Agaricomycetes</taxon>
        <taxon>Agaricomycetidae</taxon>
        <taxon>Boletales</taxon>
        <taxon>Sclerodermatineae</taxon>
        <taxon>Pisolithaceae</taxon>
        <taxon>Pisolithus</taxon>
    </lineage>
</organism>
<name>A0A0C3NXQ6_PISTI</name>
<dbReference type="HOGENOM" id="CLU_2606989_0_0_1"/>
<dbReference type="Proteomes" id="UP000054217">
    <property type="component" value="Unassembled WGS sequence"/>
</dbReference>
<gene>
    <name evidence="1" type="ORF">M404DRAFT_1004232</name>
</gene>
<dbReference type="InParanoid" id="A0A0C3NXQ6"/>
<protein>
    <submittedName>
        <fullName evidence="1">Uncharacterized protein</fullName>
    </submittedName>
</protein>
<dbReference type="EMBL" id="KN832000">
    <property type="protein sequence ID" value="KIN99918.1"/>
    <property type="molecule type" value="Genomic_DNA"/>
</dbReference>
<evidence type="ECO:0000313" key="1">
    <source>
        <dbReference type="EMBL" id="KIN99918.1"/>
    </source>
</evidence>
<evidence type="ECO:0000313" key="2">
    <source>
        <dbReference type="Proteomes" id="UP000054217"/>
    </source>
</evidence>